<dbReference type="HOGENOM" id="CLU_2816873_0_0_1"/>
<dbReference type="Proteomes" id="UP000026962">
    <property type="component" value="Chromosome 3"/>
</dbReference>
<dbReference type="EnsemblPlants" id="OPUNC03G20510.1">
    <property type="protein sequence ID" value="OPUNC03G20510.1"/>
    <property type="gene ID" value="OPUNC03G20510"/>
</dbReference>
<evidence type="ECO:0000313" key="2">
    <source>
        <dbReference type="EnsemblPlants" id="OPUNC03G20510.1"/>
    </source>
</evidence>
<organism evidence="2">
    <name type="scientific">Oryza punctata</name>
    <name type="common">Red rice</name>
    <dbReference type="NCBI Taxonomy" id="4537"/>
    <lineage>
        <taxon>Eukaryota</taxon>
        <taxon>Viridiplantae</taxon>
        <taxon>Streptophyta</taxon>
        <taxon>Embryophyta</taxon>
        <taxon>Tracheophyta</taxon>
        <taxon>Spermatophyta</taxon>
        <taxon>Magnoliopsida</taxon>
        <taxon>Liliopsida</taxon>
        <taxon>Poales</taxon>
        <taxon>Poaceae</taxon>
        <taxon>BOP clade</taxon>
        <taxon>Oryzoideae</taxon>
        <taxon>Oryzeae</taxon>
        <taxon>Oryzinae</taxon>
        <taxon>Oryza</taxon>
    </lineage>
</organism>
<reference evidence="2" key="1">
    <citation type="submission" date="2015-04" db="UniProtKB">
        <authorList>
            <consortium name="EnsemblPlants"/>
        </authorList>
    </citation>
    <scope>IDENTIFICATION</scope>
</reference>
<evidence type="ECO:0000313" key="3">
    <source>
        <dbReference type="Proteomes" id="UP000026962"/>
    </source>
</evidence>
<proteinExistence type="predicted"/>
<dbReference type="AlphaFoldDB" id="A0A0E0KF57"/>
<keyword evidence="3" id="KW-1185">Reference proteome</keyword>
<reference evidence="2" key="2">
    <citation type="submission" date="2018-05" db="EMBL/GenBank/DDBJ databases">
        <title>OpunRS2 (Oryza punctata Reference Sequence Version 2).</title>
        <authorList>
            <person name="Zhang J."/>
            <person name="Kudrna D."/>
            <person name="Lee S."/>
            <person name="Talag J."/>
            <person name="Welchert J."/>
            <person name="Wing R.A."/>
        </authorList>
    </citation>
    <scope>NUCLEOTIDE SEQUENCE [LARGE SCALE GENOMIC DNA]</scope>
</reference>
<protein>
    <submittedName>
        <fullName evidence="2">Uncharacterized protein</fullName>
    </submittedName>
</protein>
<accession>A0A0E0KF57</accession>
<feature type="compositionally biased region" description="Polar residues" evidence="1">
    <location>
        <begin position="30"/>
        <end position="40"/>
    </location>
</feature>
<name>A0A0E0KF57_ORYPU</name>
<evidence type="ECO:0000256" key="1">
    <source>
        <dbReference type="SAM" id="MobiDB-lite"/>
    </source>
</evidence>
<dbReference type="Gramene" id="OPUNC03G20510.1">
    <property type="protein sequence ID" value="OPUNC03G20510.1"/>
    <property type="gene ID" value="OPUNC03G20510"/>
</dbReference>
<feature type="compositionally biased region" description="Polar residues" evidence="1">
    <location>
        <begin position="56"/>
        <end position="67"/>
    </location>
</feature>
<sequence>MGFTPRSDRKVGKIASQREKRHACIAATGKGSTEPRTATIGTAGHTSPGALEKSKLATTTSPRAPST</sequence>
<feature type="compositionally biased region" description="Basic and acidic residues" evidence="1">
    <location>
        <begin position="1"/>
        <end position="11"/>
    </location>
</feature>
<feature type="region of interest" description="Disordered" evidence="1">
    <location>
        <begin position="1"/>
        <end position="67"/>
    </location>
</feature>